<dbReference type="InterPro" id="IPR026838">
    <property type="entry name" value="YheC/D"/>
</dbReference>
<evidence type="ECO:0000256" key="1">
    <source>
        <dbReference type="PROSITE-ProRule" id="PRU00409"/>
    </source>
</evidence>
<keyword evidence="4" id="KW-1185">Reference proteome</keyword>
<feature type="domain" description="ATP-grasp" evidence="2">
    <location>
        <begin position="113"/>
        <end position="350"/>
    </location>
</feature>
<dbReference type="RefSeq" id="WP_120190456.1">
    <property type="nucleotide sequence ID" value="NZ_MCHY01000009.1"/>
</dbReference>
<dbReference type="Pfam" id="PF14398">
    <property type="entry name" value="ATPgrasp_YheCD"/>
    <property type="match status" value="1"/>
</dbReference>
<dbReference type="GO" id="GO:0018169">
    <property type="term" value="F:ribosomal S6-glutamic acid ligase activity"/>
    <property type="evidence" value="ECO:0007669"/>
    <property type="project" value="TreeGrafter"/>
</dbReference>
<dbReference type="Proteomes" id="UP000284219">
    <property type="component" value="Unassembled WGS sequence"/>
</dbReference>
<comment type="caution">
    <text evidence="3">The sequence shown here is derived from an EMBL/GenBank/DDBJ whole genome shotgun (WGS) entry which is preliminary data.</text>
</comment>
<gene>
    <name evidence="3" type="ORF">BEP19_12095</name>
</gene>
<evidence type="ECO:0000259" key="2">
    <source>
        <dbReference type="PROSITE" id="PS50975"/>
    </source>
</evidence>
<dbReference type="PANTHER" id="PTHR21621">
    <property type="entry name" value="RIBOSOMAL PROTEIN S6 MODIFICATION PROTEIN"/>
    <property type="match status" value="1"/>
</dbReference>
<dbReference type="PANTHER" id="PTHR21621:SF0">
    <property type="entry name" value="BETA-CITRYLGLUTAMATE SYNTHASE B-RELATED"/>
    <property type="match status" value="1"/>
</dbReference>
<dbReference type="InterPro" id="IPR013815">
    <property type="entry name" value="ATP_grasp_subdomain_1"/>
</dbReference>
<dbReference type="GO" id="GO:0046872">
    <property type="term" value="F:metal ion binding"/>
    <property type="evidence" value="ECO:0007669"/>
    <property type="project" value="InterPro"/>
</dbReference>
<dbReference type="AlphaFoldDB" id="A0A419SGV6"/>
<dbReference type="SUPFAM" id="SSF56059">
    <property type="entry name" value="Glutathione synthetase ATP-binding domain-like"/>
    <property type="match status" value="1"/>
</dbReference>
<dbReference type="InterPro" id="IPR011761">
    <property type="entry name" value="ATP-grasp"/>
</dbReference>
<keyword evidence="1" id="KW-0547">Nucleotide-binding</keyword>
<name>A0A419SGV6_9BACL</name>
<accession>A0A419SGV6</accession>
<proteinExistence type="predicted"/>
<dbReference type="GO" id="GO:0009432">
    <property type="term" value="P:SOS response"/>
    <property type="evidence" value="ECO:0007669"/>
    <property type="project" value="TreeGrafter"/>
</dbReference>
<evidence type="ECO:0000313" key="4">
    <source>
        <dbReference type="Proteomes" id="UP000284219"/>
    </source>
</evidence>
<dbReference type="EMBL" id="MCHY01000009">
    <property type="protein sequence ID" value="RKD22965.1"/>
    <property type="molecule type" value="Genomic_DNA"/>
</dbReference>
<evidence type="ECO:0000313" key="3">
    <source>
        <dbReference type="EMBL" id="RKD22965.1"/>
    </source>
</evidence>
<keyword evidence="1" id="KW-0067">ATP-binding</keyword>
<dbReference type="GO" id="GO:0005524">
    <property type="term" value="F:ATP binding"/>
    <property type="evidence" value="ECO:0007669"/>
    <property type="project" value="UniProtKB-UniRule"/>
</dbReference>
<dbReference type="PROSITE" id="PS50975">
    <property type="entry name" value="ATP_GRASP"/>
    <property type="match status" value="1"/>
</dbReference>
<sequence>MKTILGILVHRITDPHRYDPTRKIAIESGFDEVLVYTPPDVNLKQTTIHGYVYVNKEWIKQTEPFPSITYDIGYYNEPALMQKMRQMKRLRSLPLIGYSIGSKWTIHRHLAQARLLRPFLIPTQLANDTRPILNMIQKSHSVMVKPLNGSGGKGIFRITKKEDNYELSDHLQTTPITLSRSELEQRLSKTLRKQRYLVQKWIDIRDKHDCVFDIRAFMQKNRHGQWQMTGIGVRQGKEETMTSNLSGGGQAHHVQPFLRKQYDESTADALYRKLVRLSEYIPPFLERSYNTRLAELGLDLAIDRQQQIWIIEVNIKPGKTLMRKLGHFDTDHEALRAPIEYARFLVDRFHKQRR</sequence>
<dbReference type="Gene3D" id="3.30.1490.20">
    <property type="entry name" value="ATP-grasp fold, A domain"/>
    <property type="match status" value="1"/>
</dbReference>
<dbReference type="OrthoDB" id="7869153at2"/>
<protein>
    <recommendedName>
        <fullName evidence="2">ATP-grasp domain-containing protein</fullName>
    </recommendedName>
</protein>
<dbReference type="Gene3D" id="3.30.470.20">
    <property type="entry name" value="ATP-grasp fold, B domain"/>
    <property type="match status" value="1"/>
</dbReference>
<reference evidence="3 4" key="1">
    <citation type="submission" date="2016-08" db="EMBL/GenBank/DDBJ databases">
        <title>Novel Firmicute Genomes.</title>
        <authorList>
            <person name="Poppleton D.I."/>
            <person name="Gribaldo S."/>
        </authorList>
    </citation>
    <scope>NUCLEOTIDE SEQUENCE [LARGE SCALE GENOMIC DNA]</scope>
    <source>
        <strain evidence="3 4">RAOx-1</strain>
    </source>
</reference>
<dbReference type="GO" id="GO:0005737">
    <property type="term" value="C:cytoplasm"/>
    <property type="evidence" value="ECO:0007669"/>
    <property type="project" value="TreeGrafter"/>
</dbReference>
<organism evidence="3 4">
    <name type="scientific">Ammoniphilus oxalaticus</name>
    <dbReference type="NCBI Taxonomy" id="66863"/>
    <lineage>
        <taxon>Bacteria</taxon>
        <taxon>Bacillati</taxon>
        <taxon>Bacillota</taxon>
        <taxon>Bacilli</taxon>
        <taxon>Bacillales</taxon>
        <taxon>Paenibacillaceae</taxon>
        <taxon>Aneurinibacillus group</taxon>
        <taxon>Ammoniphilus</taxon>
    </lineage>
</organism>